<dbReference type="PROSITE" id="PS01081">
    <property type="entry name" value="HTH_TETR_1"/>
    <property type="match status" value="1"/>
</dbReference>
<dbReference type="OrthoDB" id="270177at2"/>
<evidence type="ECO:0000256" key="3">
    <source>
        <dbReference type="ARBA" id="ARBA00023163"/>
    </source>
</evidence>
<sequence>MAIGRPREFDTVKALDKAVELFWAKGYEGTSLTDLTEAIGVNKPSLYAAFGSKEQLFLKALDRYHERIRTFAAHLLTLPSARNSIKDFLCALATFQSASGTPHGCLLVQGALAGSNESQRVREILGEVREYGVEALRNFLQRAYDQGEIPPDTDLVTLARYFVTVHQGISVQAAGGVPTEELHNIISIAMGCWPEIRS</sequence>
<keyword evidence="2 4" id="KW-0238">DNA-binding</keyword>
<evidence type="ECO:0000313" key="6">
    <source>
        <dbReference type="EMBL" id="TKJ85792.1"/>
    </source>
</evidence>
<dbReference type="SUPFAM" id="SSF48498">
    <property type="entry name" value="Tetracyclin repressor-like, C-terminal domain"/>
    <property type="match status" value="1"/>
</dbReference>
<comment type="caution">
    <text evidence="6">The sequence shown here is derived from an EMBL/GenBank/DDBJ whole genome shotgun (WGS) entry which is preliminary data.</text>
</comment>
<dbReference type="InterPro" id="IPR036271">
    <property type="entry name" value="Tet_transcr_reg_TetR-rel_C_sf"/>
</dbReference>
<dbReference type="Gene3D" id="1.10.10.60">
    <property type="entry name" value="Homeodomain-like"/>
    <property type="match status" value="1"/>
</dbReference>
<evidence type="ECO:0000256" key="4">
    <source>
        <dbReference type="PROSITE-ProRule" id="PRU00335"/>
    </source>
</evidence>
<dbReference type="InterPro" id="IPR011075">
    <property type="entry name" value="TetR_C"/>
</dbReference>
<accession>A0A4U3F045</accession>
<dbReference type="Pfam" id="PF16925">
    <property type="entry name" value="TetR_C_13"/>
    <property type="match status" value="1"/>
</dbReference>
<name>A0A4U3F045_9GAMM</name>
<evidence type="ECO:0000256" key="2">
    <source>
        <dbReference type="ARBA" id="ARBA00023125"/>
    </source>
</evidence>
<feature type="DNA-binding region" description="H-T-H motif" evidence="4">
    <location>
        <begin position="31"/>
        <end position="50"/>
    </location>
</feature>
<protein>
    <submittedName>
        <fullName evidence="6">TetR family transcriptional regulator</fullName>
    </submittedName>
</protein>
<dbReference type="EMBL" id="QGAC01000021">
    <property type="protein sequence ID" value="TKJ85792.1"/>
    <property type="molecule type" value="Genomic_DNA"/>
</dbReference>
<reference evidence="6 7" key="1">
    <citation type="journal article" date="2019" name="Sci. Rep.">
        <title>Differences in resource use lead to coexistence of seed-transmitted microbial populations.</title>
        <authorList>
            <person name="Torres-Cortes G."/>
            <person name="Garcia B.J."/>
            <person name="Compant S."/>
            <person name="Rezki S."/>
            <person name="Jones P."/>
            <person name="Preveaux A."/>
            <person name="Briand M."/>
            <person name="Roulet A."/>
            <person name="Bouchez O."/>
            <person name="Jacobson D."/>
            <person name="Barret M."/>
        </authorList>
    </citation>
    <scope>NUCLEOTIDE SEQUENCE [LARGE SCALE GENOMIC DNA]</scope>
    <source>
        <strain evidence="6 7">CFBP13511</strain>
    </source>
</reference>
<dbReference type="PROSITE" id="PS50977">
    <property type="entry name" value="HTH_TETR_2"/>
    <property type="match status" value="1"/>
</dbReference>
<keyword evidence="3" id="KW-0804">Transcription</keyword>
<dbReference type="SUPFAM" id="SSF46689">
    <property type="entry name" value="Homeodomain-like"/>
    <property type="match status" value="1"/>
</dbReference>
<dbReference type="Pfam" id="PF00440">
    <property type="entry name" value="TetR_N"/>
    <property type="match status" value="1"/>
</dbReference>
<evidence type="ECO:0000313" key="7">
    <source>
        <dbReference type="Proteomes" id="UP000306393"/>
    </source>
</evidence>
<dbReference type="AlphaFoldDB" id="A0A4U3F045"/>
<gene>
    <name evidence="6" type="ORF">EpCFBP13511_19325</name>
</gene>
<dbReference type="RefSeq" id="WP_137269875.1">
    <property type="nucleotide sequence ID" value="NZ_QGAC01000021.1"/>
</dbReference>
<dbReference type="InterPro" id="IPR001647">
    <property type="entry name" value="HTH_TetR"/>
</dbReference>
<organism evidence="6 7">
    <name type="scientific">Erwinia persicina</name>
    <dbReference type="NCBI Taxonomy" id="55211"/>
    <lineage>
        <taxon>Bacteria</taxon>
        <taxon>Pseudomonadati</taxon>
        <taxon>Pseudomonadota</taxon>
        <taxon>Gammaproteobacteria</taxon>
        <taxon>Enterobacterales</taxon>
        <taxon>Erwiniaceae</taxon>
        <taxon>Erwinia</taxon>
    </lineage>
</organism>
<dbReference type="Gene3D" id="1.10.357.10">
    <property type="entry name" value="Tetracycline Repressor, domain 2"/>
    <property type="match status" value="1"/>
</dbReference>
<proteinExistence type="predicted"/>
<dbReference type="PANTHER" id="PTHR47506:SF1">
    <property type="entry name" value="HTH-TYPE TRANSCRIPTIONAL REGULATOR YJDC"/>
    <property type="match status" value="1"/>
</dbReference>
<dbReference type="PRINTS" id="PR00455">
    <property type="entry name" value="HTHTETR"/>
</dbReference>
<dbReference type="InterPro" id="IPR023772">
    <property type="entry name" value="DNA-bd_HTH_TetR-type_CS"/>
</dbReference>
<keyword evidence="1" id="KW-0805">Transcription regulation</keyword>
<evidence type="ECO:0000259" key="5">
    <source>
        <dbReference type="PROSITE" id="PS50977"/>
    </source>
</evidence>
<dbReference type="PANTHER" id="PTHR47506">
    <property type="entry name" value="TRANSCRIPTIONAL REGULATORY PROTEIN"/>
    <property type="match status" value="1"/>
</dbReference>
<dbReference type="Proteomes" id="UP000306393">
    <property type="component" value="Unassembled WGS sequence"/>
</dbReference>
<dbReference type="InterPro" id="IPR009057">
    <property type="entry name" value="Homeodomain-like_sf"/>
</dbReference>
<feature type="domain" description="HTH tetR-type" evidence="5">
    <location>
        <begin position="8"/>
        <end position="68"/>
    </location>
</feature>
<dbReference type="GO" id="GO:0003677">
    <property type="term" value="F:DNA binding"/>
    <property type="evidence" value="ECO:0007669"/>
    <property type="project" value="UniProtKB-UniRule"/>
</dbReference>
<evidence type="ECO:0000256" key="1">
    <source>
        <dbReference type="ARBA" id="ARBA00023015"/>
    </source>
</evidence>